<evidence type="ECO:0000313" key="6">
    <source>
        <dbReference type="EMBL" id="AHE53605.1"/>
    </source>
</evidence>
<keyword evidence="2 5" id="KW-0812">Transmembrane</keyword>
<dbReference type="AlphaFoldDB" id="W0AD55"/>
<feature type="transmembrane region" description="Helical" evidence="5">
    <location>
        <begin position="290"/>
        <end position="311"/>
    </location>
</feature>
<dbReference type="SUPFAM" id="SSF47240">
    <property type="entry name" value="Ferritin-like"/>
    <property type="match status" value="1"/>
</dbReference>
<dbReference type="Pfam" id="PF01988">
    <property type="entry name" value="VIT1"/>
    <property type="match status" value="1"/>
</dbReference>
<dbReference type="eggNOG" id="COG1814">
    <property type="taxonomic scope" value="Bacteria"/>
</dbReference>
<comment type="subcellular location">
    <subcellularLocation>
        <location evidence="1">Endomembrane system</location>
        <topology evidence="1">Multi-pass membrane protein</topology>
    </subcellularLocation>
</comment>
<proteinExistence type="predicted"/>
<accession>W0AD55</accession>
<evidence type="ECO:0000256" key="3">
    <source>
        <dbReference type="ARBA" id="ARBA00022989"/>
    </source>
</evidence>
<name>W0AD55_9SPHN</name>
<dbReference type="RefSeq" id="WP_025291853.1">
    <property type="nucleotide sequence ID" value="NZ_CP006644.1"/>
</dbReference>
<dbReference type="HOGENOM" id="CLU_038957_1_1_5"/>
<sequence length="374" mass="38174">MTTGTDPGALPRYRSNLQGEVDGAAVYAALAESEADPKLAEVFHRLAAVEQAHGEFWRKRIEAGGDHFSPAPSASARILSWLAKRFGPAFVLPAIAASEARGSTAYDAQPEAKAAGLPADERSHAVLMRAAAGEGGLSGPTIALLEGRHRGGGNTLRAAVLGANDGLVSNLSLVMGVAGAAAADNTLLLTGLAGLVAGACSMAMGEWLSVTSSRELYQSQIATEAEELREVPEEEKEELILIYQAKGIAEPQARALAERLLSNEGTALDTLAREELGIDPDQLGGSAWTAASWSFLLFAGGAIIPVAPFLLLSGRPALIVSLAASGLALALIGAGTSLFTGRSALFSAARQLAIGIAAAVVTYGAGAIVGVSLG</sequence>
<protein>
    <recommendedName>
        <fullName evidence="8">Rubrerythrin diiron-binding domain-containing protein</fullName>
    </recommendedName>
</protein>
<organism evidence="6 7">
    <name type="scientific">Sphingomonas sanxanigenens DSM 19645 = NX02</name>
    <dbReference type="NCBI Taxonomy" id="1123269"/>
    <lineage>
        <taxon>Bacteria</taxon>
        <taxon>Pseudomonadati</taxon>
        <taxon>Pseudomonadota</taxon>
        <taxon>Alphaproteobacteria</taxon>
        <taxon>Sphingomonadales</taxon>
        <taxon>Sphingomonadaceae</taxon>
        <taxon>Sphingomonas</taxon>
    </lineage>
</organism>
<dbReference type="GO" id="GO:0030026">
    <property type="term" value="P:intracellular manganese ion homeostasis"/>
    <property type="evidence" value="ECO:0007669"/>
    <property type="project" value="InterPro"/>
</dbReference>
<keyword evidence="3 5" id="KW-1133">Transmembrane helix</keyword>
<feature type="transmembrane region" description="Helical" evidence="5">
    <location>
        <begin position="317"/>
        <end position="340"/>
    </location>
</feature>
<evidence type="ECO:0000256" key="4">
    <source>
        <dbReference type="ARBA" id="ARBA00023136"/>
    </source>
</evidence>
<dbReference type="STRING" id="1123269.NX02_09420"/>
<dbReference type="InterPro" id="IPR039376">
    <property type="entry name" value="Ferritin_CCC1_N"/>
</dbReference>
<keyword evidence="7" id="KW-1185">Reference proteome</keyword>
<dbReference type="EMBL" id="CP006644">
    <property type="protein sequence ID" value="AHE53605.1"/>
    <property type="molecule type" value="Genomic_DNA"/>
</dbReference>
<dbReference type="KEGG" id="ssan:NX02_09420"/>
<dbReference type="CDD" id="cd01044">
    <property type="entry name" value="Ferritin_CCC1_N"/>
    <property type="match status" value="1"/>
</dbReference>
<evidence type="ECO:0008006" key="8">
    <source>
        <dbReference type="Google" id="ProtNLM"/>
    </source>
</evidence>
<dbReference type="GO" id="GO:0005384">
    <property type="term" value="F:manganese ion transmembrane transporter activity"/>
    <property type="evidence" value="ECO:0007669"/>
    <property type="project" value="InterPro"/>
</dbReference>
<dbReference type="Proteomes" id="UP000018851">
    <property type="component" value="Chromosome"/>
</dbReference>
<gene>
    <name evidence="6" type="ORF">NX02_09420</name>
</gene>
<dbReference type="PANTHER" id="PTHR31851">
    <property type="entry name" value="FE(2+)/MN(2+) TRANSPORTER PCL1"/>
    <property type="match status" value="1"/>
</dbReference>
<evidence type="ECO:0000256" key="5">
    <source>
        <dbReference type="SAM" id="Phobius"/>
    </source>
</evidence>
<dbReference type="PATRIC" id="fig|1123269.5.peg.1844"/>
<feature type="transmembrane region" description="Helical" evidence="5">
    <location>
        <begin position="352"/>
        <end position="373"/>
    </location>
</feature>
<evidence type="ECO:0000256" key="1">
    <source>
        <dbReference type="ARBA" id="ARBA00004127"/>
    </source>
</evidence>
<reference evidence="6 7" key="1">
    <citation type="submission" date="2013-07" db="EMBL/GenBank/DDBJ databases">
        <title>Completed genome of Sphingomonas sanxanigenens NX02.</title>
        <authorList>
            <person name="Ma T."/>
            <person name="Huang H."/>
            <person name="Wu M."/>
            <person name="Li X."/>
            <person name="Li G."/>
        </authorList>
    </citation>
    <scope>NUCLEOTIDE SEQUENCE [LARGE SCALE GENOMIC DNA]</scope>
    <source>
        <strain evidence="6 7">NX02</strain>
    </source>
</reference>
<evidence type="ECO:0000256" key="2">
    <source>
        <dbReference type="ARBA" id="ARBA00022692"/>
    </source>
</evidence>
<evidence type="ECO:0000313" key="7">
    <source>
        <dbReference type="Proteomes" id="UP000018851"/>
    </source>
</evidence>
<dbReference type="GO" id="GO:0012505">
    <property type="term" value="C:endomembrane system"/>
    <property type="evidence" value="ECO:0007669"/>
    <property type="project" value="UniProtKB-SubCell"/>
</dbReference>
<dbReference type="InterPro" id="IPR008217">
    <property type="entry name" value="Ccc1_fam"/>
</dbReference>
<dbReference type="InterPro" id="IPR009078">
    <property type="entry name" value="Ferritin-like_SF"/>
</dbReference>
<dbReference type="OrthoDB" id="9789677at2"/>
<keyword evidence="4 5" id="KW-0472">Membrane</keyword>